<dbReference type="EMBL" id="MU006597">
    <property type="protein sequence ID" value="KAF2743476.1"/>
    <property type="molecule type" value="Genomic_DNA"/>
</dbReference>
<dbReference type="Proteomes" id="UP000799440">
    <property type="component" value="Unassembled WGS sequence"/>
</dbReference>
<gene>
    <name evidence="1" type="ORF">M011DRAFT_221922</name>
</gene>
<organism evidence="1 2">
    <name type="scientific">Sporormia fimetaria CBS 119925</name>
    <dbReference type="NCBI Taxonomy" id="1340428"/>
    <lineage>
        <taxon>Eukaryota</taxon>
        <taxon>Fungi</taxon>
        <taxon>Dikarya</taxon>
        <taxon>Ascomycota</taxon>
        <taxon>Pezizomycotina</taxon>
        <taxon>Dothideomycetes</taxon>
        <taxon>Pleosporomycetidae</taxon>
        <taxon>Pleosporales</taxon>
        <taxon>Sporormiaceae</taxon>
        <taxon>Sporormia</taxon>
    </lineage>
</organism>
<accession>A0A6A6V104</accession>
<reference evidence="1" key="1">
    <citation type="journal article" date="2020" name="Stud. Mycol.">
        <title>101 Dothideomycetes genomes: a test case for predicting lifestyles and emergence of pathogens.</title>
        <authorList>
            <person name="Haridas S."/>
            <person name="Albert R."/>
            <person name="Binder M."/>
            <person name="Bloem J."/>
            <person name="Labutti K."/>
            <person name="Salamov A."/>
            <person name="Andreopoulos B."/>
            <person name="Baker S."/>
            <person name="Barry K."/>
            <person name="Bills G."/>
            <person name="Bluhm B."/>
            <person name="Cannon C."/>
            <person name="Castanera R."/>
            <person name="Culley D."/>
            <person name="Daum C."/>
            <person name="Ezra D."/>
            <person name="Gonzalez J."/>
            <person name="Henrissat B."/>
            <person name="Kuo A."/>
            <person name="Liang C."/>
            <person name="Lipzen A."/>
            <person name="Lutzoni F."/>
            <person name="Magnuson J."/>
            <person name="Mondo S."/>
            <person name="Nolan M."/>
            <person name="Ohm R."/>
            <person name="Pangilinan J."/>
            <person name="Park H.-J."/>
            <person name="Ramirez L."/>
            <person name="Alfaro M."/>
            <person name="Sun H."/>
            <person name="Tritt A."/>
            <person name="Yoshinaga Y."/>
            <person name="Zwiers L.-H."/>
            <person name="Turgeon B."/>
            <person name="Goodwin S."/>
            <person name="Spatafora J."/>
            <person name="Crous P."/>
            <person name="Grigoriev I."/>
        </authorList>
    </citation>
    <scope>NUCLEOTIDE SEQUENCE</scope>
    <source>
        <strain evidence="1">CBS 119925</strain>
    </source>
</reference>
<proteinExistence type="predicted"/>
<evidence type="ECO:0000313" key="1">
    <source>
        <dbReference type="EMBL" id="KAF2743476.1"/>
    </source>
</evidence>
<keyword evidence="2" id="KW-1185">Reference proteome</keyword>
<protein>
    <recommendedName>
        <fullName evidence="3">F-box domain-containing protein</fullName>
    </recommendedName>
</protein>
<sequence length="377" mass="43008">MPTLELCSTQYRDIITAAALSILVLMASTLTNPDRAKVETGAPERSRPANPMAQTNLTPLFRLPSDVFAVIWDELPPYSRVCLTLTCQAAYNHWGSTASRGATATPRTPPWFSKLERGSLQRLFLLRQLRKETSTPQYICHGCLKFHKEPYLTSKPVLDLILGDYERKYAANNYELGDDELMAWDLCGHRRARGSQWYNLDCGIIPGDELDELLKECGLLSNVCANDHVGILYELVKTNRYHGYVLREGDYIDYIHNTHNTAEIIEHILDLDIDICDHLWLGRDFMPEDGSLSAQVLDLKVNAWVRAICHLCHIKVLILTKYWGQDIWLELSVLPMQNPDKCFAQGLAECHTHCGYVDDADKTFLRKEFRWLTPSAH</sequence>
<dbReference type="AlphaFoldDB" id="A0A6A6V104"/>
<evidence type="ECO:0008006" key="3">
    <source>
        <dbReference type="Google" id="ProtNLM"/>
    </source>
</evidence>
<evidence type="ECO:0000313" key="2">
    <source>
        <dbReference type="Proteomes" id="UP000799440"/>
    </source>
</evidence>
<name>A0A6A6V104_9PLEO</name>